<dbReference type="Proteomes" id="UP000516320">
    <property type="component" value="Chromosome"/>
</dbReference>
<protein>
    <submittedName>
        <fullName evidence="6">TetR family transcriptional regulator</fullName>
    </submittedName>
</protein>
<organism evidence="6 7">
    <name type="scientific">Corynebacterium poyangense</name>
    <dbReference type="NCBI Taxonomy" id="2684405"/>
    <lineage>
        <taxon>Bacteria</taxon>
        <taxon>Bacillati</taxon>
        <taxon>Actinomycetota</taxon>
        <taxon>Actinomycetes</taxon>
        <taxon>Mycobacteriales</taxon>
        <taxon>Corynebacteriaceae</taxon>
        <taxon>Corynebacterium</taxon>
    </lineage>
</organism>
<dbReference type="Pfam" id="PF00440">
    <property type="entry name" value="TetR_N"/>
    <property type="match status" value="1"/>
</dbReference>
<proteinExistence type="predicted"/>
<dbReference type="PROSITE" id="PS50977">
    <property type="entry name" value="HTH_TETR_2"/>
    <property type="match status" value="1"/>
</dbReference>
<dbReference type="KEGG" id="cpoy:GP475_09925"/>
<dbReference type="AlphaFoldDB" id="A0A7H0SQU3"/>
<gene>
    <name evidence="6" type="ORF">GP475_09925</name>
</gene>
<evidence type="ECO:0000256" key="2">
    <source>
        <dbReference type="ARBA" id="ARBA00023125"/>
    </source>
</evidence>
<evidence type="ECO:0000256" key="4">
    <source>
        <dbReference type="PROSITE-ProRule" id="PRU00335"/>
    </source>
</evidence>
<evidence type="ECO:0000256" key="1">
    <source>
        <dbReference type="ARBA" id="ARBA00023015"/>
    </source>
</evidence>
<dbReference type="PANTHER" id="PTHR30055">
    <property type="entry name" value="HTH-TYPE TRANSCRIPTIONAL REGULATOR RUTR"/>
    <property type="match status" value="1"/>
</dbReference>
<keyword evidence="7" id="KW-1185">Reference proteome</keyword>
<dbReference type="PANTHER" id="PTHR30055:SF234">
    <property type="entry name" value="HTH-TYPE TRANSCRIPTIONAL REGULATOR BETI"/>
    <property type="match status" value="1"/>
</dbReference>
<dbReference type="InterPro" id="IPR050109">
    <property type="entry name" value="HTH-type_TetR-like_transc_reg"/>
</dbReference>
<dbReference type="InterPro" id="IPR009057">
    <property type="entry name" value="Homeodomain-like_sf"/>
</dbReference>
<evidence type="ECO:0000313" key="7">
    <source>
        <dbReference type="Proteomes" id="UP000516320"/>
    </source>
</evidence>
<evidence type="ECO:0000256" key="3">
    <source>
        <dbReference type="ARBA" id="ARBA00023163"/>
    </source>
</evidence>
<feature type="domain" description="HTH tetR-type" evidence="5">
    <location>
        <begin position="10"/>
        <end position="70"/>
    </location>
</feature>
<dbReference type="GO" id="GO:0000976">
    <property type="term" value="F:transcription cis-regulatory region binding"/>
    <property type="evidence" value="ECO:0007669"/>
    <property type="project" value="TreeGrafter"/>
</dbReference>
<feature type="DNA-binding region" description="H-T-H motif" evidence="4">
    <location>
        <begin position="33"/>
        <end position="52"/>
    </location>
</feature>
<accession>A0A7H0SQU3</accession>
<dbReference type="Gene3D" id="1.10.357.10">
    <property type="entry name" value="Tetracycline Repressor, domain 2"/>
    <property type="match status" value="1"/>
</dbReference>
<dbReference type="EMBL" id="CP046884">
    <property type="protein sequence ID" value="QNQ90918.1"/>
    <property type="molecule type" value="Genomic_DNA"/>
</dbReference>
<evidence type="ECO:0000259" key="5">
    <source>
        <dbReference type="PROSITE" id="PS50977"/>
    </source>
</evidence>
<keyword evidence="1" id="KW-0805">Transcription regulation</keyword>
<keyword evidence="3" id="KW-0804">Transcription</keyword>
<dbReference type="SUPFAM" id="SSF46689">
    <property type="entry name" value="Homeodomain-like"/>
    <property type="match status" value="1"/>
</dbReference>
<dbReference type="GO" id="GO:0003700">
    <property type="term" value="F:DNA-binding transcription factor activity"/>
    <property type="evidence" value="ECO:0007669"/>
    <property type="project" value="TreeGrafter"/>
</dbReference>
<dbReference type="InterPro" id="IPR001647">
    <property type="entry name" value="HTH_TetR"/>
</dbReference>
<dbReference type="RefSeq" id="WP_187974227.1">
    <property type="nucleotide sequence ID" value="NZ_CP046884.1"/>
</dbReference>
<keyword evidence="2 4" id="KW-0238">DNA-binding</keyword>
<name>A0A7H0SQU3_9CORY</name>
<evidence type="ECO:0000313" key="6">
    <source>
        <dbReference type="EMBL" id="QNQ90918.1"/>
    </source>
</evidence>
<reference evidence="6 7" key="1">
    <citation type="submission" date="2019-12" db="EMBL/GenBank/DDBJ databases">
        <title>Corynebacterium sp. nov., isolated from feces of the Anser Albifrons in China.</title>
        <authorList>
            <person name="Liu Q."/>
        </authorList>
    </citation>
    <scope>NUCLEOTIDE SEQUENCE [LARGE SCALE GENOMIC DNA]</scope>
    <source>
        <strain evidence="6 7">4H37-19</strain>
    </source>
</reference>
<sequence length="195" mass="21340">MVSTRAEAREATRRAVLDAASQLFDARGFHATTIRDIAHKAGVSVGTVMAAGDKEALLVELFDGLIEERQQEIDAQPPHANSRRVADIVAVVAPFVDLFEERRQLAQTYASILVGGRHSSVVFTDLARRLIEVFKQILTAGGWFTPSDASQRAQALHAAYVGSLFMWAATPERSAADFIDQLYKVFAAICSYEGE</sequence>